<dbReference type="Proteomes" id="UP001150259">
    <property type="component" value="Unassembled WGS sequence"/>
</dbReference>
<dbReference type="Gene3D" id="3.60.40.10">
    <property type="entry name" value="PPM-type phosphatase domain"/>
    <property type="match status" value="1"/>
</dbReference>
<sequence>MRAITAQLPDRGDGDDRVHLTANAVIVLDGASAFLNHGVSAATYVDSLGASLTQLVRASPDADLTEILRDAIARTRDALDLIPGRAPSSTVAIARATAEAVDLLVLGDSQVATPKGTVRDDRLAHVAPDQRKAYRTWLAEGHGYDDTLRGLLHELQAEQIRYRNRPGGYWIAEADPNAAQHAITSQLTIAAVPWLVVATDGAYKPMGYLGLDNWATLAHATPNQLSAVLMQCQQWEAQEDPDGAALPRAKRHDDKTIAACQLAPRT</sequence>
<keyword evidence="2" id="KW-1185">Reference proteome</keyword>
<protein>
    <submittedName>
        <fullName evidence="1">Uncharacterized protein</fullName>
    </submittedName>
</protein>
<dbReference type="RefSeq" id="WP_272461858.1">
    <property type="nucleotide sequence ID" value="NZ_JAPFQL010000030.1"/>
</dbReference>
<gene>
    <name evidence="1" type="ORF">OO014_08430</name>
</gene>
<dbReference type="InterPro" id="IPR036457">
    <property type="entry name" value="PPM-type-like_dom_sf"/>
</dbReference>
<proteinExistence type="predicted"/>
<organism evidence="1 2">
    <name type="scientific">Intrasporangium calvum</name>
    <dbReference type="NCBI Taxonomy" id="53358"/>
    <lineage>
        <taxon>Bacteria</taxon>
        <taxon>Bacillati</taxon>
        <taxon>Actinomycetota</taxon>
        <taxon>Actinomycetes</taxon>
        <taxon>Micrococcales</taxon>
        <taxon>Intrasporangiaceae</taxon>
        <taxon>Intrasporangium</taxon>
    </lineage>
</organism>
<comment type="caution">
    <text evidence="1">The sequence shown here is derived from an EMBL/GenBank/DDBJ whole genome shotgun (WGS) entry which is preliminary data.</text>
</comment>
<name>A0ABT5GGD3_9MICO</name>
<accession>A0ABT5GGD3</accession>
<evidence type="ECO:0000313" key="2">
    <source>
        <dbReference type="Proteomes" id="UP001150259"/>
    </source>
</evidence>
<reference evidence="1 2" key="1">
    <citation type="submission" date="2022-11" db="EMBL/GenBank/DDBJ databases">
        <title>Anaerobic phenanthrene biodegradation by a DNRA strain PheN6.</title>
        <authorList>
            <person name="Zhang Z."/>
        </authorList>
    </citation>
    <scope>NUCLEOTIDE SEQUENCE [LARGE SCALE GENOMIC DNA]</scope>
    <source>
        <strain evidence="1 2">PheN6</strain>
    </source>
</reference>
<dbReference type="SUPFAM" id="SSF81606">
    <property type="entry name" value="PP2C-like"/>
    <property type="match status" value="1"/>
</dbReference>
<dbReference type="EMBL" id="JAPFQL010000030">
    <property type="protein sequence ID" value="MDC5697282.1"/>
    <property type="molecule type" value="Genomic_DNA"/>
</dbReference>
<evidence type="ECO:0000313" key="1">
    <source>
        <dbReference type="EMBL" id="MDC5697282.1"/>
    </source>
</evidence>